<evidence type="ECO:0000256" key="4">
    <source>
        <dbReference type="ARBA" id="ARBA00023125"/>
    </source>
</evidence>
<organism evidence="9 10">
    <name type="scientific">Noviherbaspirillum album</name>
    <dbReference type="NCBI Taxonomy" id="3080276"/>
    <lineage>
        <taxon>Bacteria</taxon>
        <taxon>Pseudomonadati</taxon>
        <taxon>Pseudomonadota</taxon>
        <taxon>Betaproteobacteria</taxon>
        <taxon>Burkholderiales</taxon>
        <taxon>Oxalobacteraceae</taxon>
        <taxon>Noviherbaspirillum</taxon>
    </lineage>
</organism>
<evidence type="ECO:0000313" key="10">
    <source>
        <dbReference type="Proteomes" id="UP001352263"/>
    </source>
</evidence>
<gene>
    <name evidence="9" type="ORF">RY831_01485</name>
</gene>
<dbReference type="InterPro" id="IPR013324">
    <property type="entry name" value="RNA_pol_sigma_r3/r4-like"/>
</dbReference>
<accession>A0ABU6J3M3</accession>
<protein>
    <recommendedName>
        <fullName evidence="6">RNA polymerase sigma factor</fullName>
    </recommendedName>
</protein>
<keyword evidence="4 6" id="KW-0238">DNA-binding</keyword>
<dbReference type="InterPro" id="IPR036388">
    <property type="entry name" value="WH-like_DNA-bd_sf"/>
</dbReference>
<dbReference type="InterPro" id="IPR013249">
    <property type="entry name" value="RNA_pol_sigma70_r4_t2"/>
</dbReference>
<dbReference type="InterPro" id="IPR014284">
    <property type="entry name" value="RNA_pol_sigma-70_dom"/>
</dbReference>
<dbReference type="InterPro" id="IPR007627">
    <property type="entry name" value="RNA_pol_sigma70_r2"/>
</dbReference>
<dbReference type="SUPFAM" id="SSF88659">
    <property type="entry name" value="Sigma3 and sigma4 domains of RNA polymerase sigma factors"/>
    <property type="match status" value="1"/>
</dbReference>
<dbReference type="EMBL" id="JAWIIV010000001">
    <property type="protein sequence ID" value="MEC4717809.1"/>
    <property type="molecule type" value="Genomic_DNA"/>
</dbReference>
<dbReference type="Gene3D" id="1.10.10.10">
    <property type="entry name" value="Winged helix-like DNA-binding domain superfamily/Winged helix DNA-binding domain"/>
    <property type="match status" value="1"/>
</dbReference>
<evidence type="ECO:0000256" key="3">
    <source>
        <dbReference type="ARBA" id="ARBA00023082"/>
    </source>
</evidence>
<keyword evidence="10" id="KW-1185">Reference proteome</keyword>
<evidence type="ECO:0000313" key="9">
    <source>
        <dbReference type="EMBL" id="MEC4717809.1"/>
    </source>
</evidence>
<dbReference type="InterPro" id="IPR013325">
    <property type="entry name" value="RNA_pol_sigma_r2"/>
</dbReference>
<evidence type="ECO:0000256" key="5">
    <source>
        <dbReference type="ARBA" id="ARBA00023163"/>
    </source>
</evidence>
<keyword evidence="3 6" id="KW-0731">Sigma factor</keyword>
<evidence type="ECO:0000259" key="7">
    <source>
        <dbReference type="Pfam" id="PF04542"/>
    </source>
</evidence>
<comment type="similarity">
    <text evidence="1 6">Belongs to the sigma-70 factor family. ECF subfamily.</text>
</comment>
<keyword evidence="2 6" id="KW-0805">Transcription regulation</keyword>
<feature type="domain" description="RNA polymerase sigma factor 70 region 4 type 2" evidence="8">
    <location>
        <begin position="123"/>
        <end position="173"/>
    </location>
</feature>
<dbReference type="Proteomes" id="UP001352263">
    <property type="component" value="Unassembled WGS sequence"/>
</dbReference>
<dbReference type="PANTHER" id="PTHR43133:SF8">
    <property type="entry name" value="RNA POLYMERASE SIGMA FACTOR HI_1459-RELATED"/>
    <property type="match status" value="1"/>
</dbReference>
<dbReference type="Pfam" id="PF04542">
    <property type="entry name" value="Sigma70_r2"/>
    <property type="match status" value="1"/>
</dbReference>
<proteinExistence type="inferred from homology"/>
<dbReference type="NCBIfam" id="TIGR02937">
    <property type="entry name" value="sigma70-ECF"/>
    <property type="match status" value="1"/>
</dbReference>
<dbReference type="Gene3D" id="1.10.1740.10">
    <property type="match status" value="1"/>
</dbReference>
<dbReference type="PROSITE" id="PS01063">
    <property type="entry name" value="SIGMA70_ECF"/>
    <property type="match status" value="1"/>
</dbReference>
<dbReference type="InterPro" id="IPR000838">
    <property type="entry name" value="RNA_pol_sigma70_ECF_CS"/>
</dbReference>
<evidence type="ECO:0000256" key="6">
    <source>
        <dbReference type="RuleBase" id="RU000716"/>
    </source>
</evidence>
<sequence>MTNAVATDADAGNLVAIDVKALFLQYHRQLHRFVLRYVRNPEDAEDVVQTTFLEALRCSERFSGLSKPSTWLFGIALNLARNHVRRITSSLCDAIDEAELEQIIDQHCIDPMIVIESRQIAGKIHDILGRIDPGMRATFEAVLDGGTTYEEAARQLNIPIGTVRSRVSRVRAAVREECR</sequence>
<dbReference type="RefSeq" id="WP_326504556.1">
    <property type="nucleotide sequence ID" value="NZ_JAWIIV010000001.1"/>
</dbReference>
<comment type="caution">
    <text evidence="9">The sequence shown here is derived from an EMBL/GenBank/DDBJ whole genome shotgun (WGS) entry which is preliminary data.</text>
</comment>
<dbReference type="InterPro" id="IPR039425">
    <property type="entry name" value="RNA_pol_sigma-70-like"/>
</dbReference>
<feature type="domain" description="RNA polymerase sigma-70 region 2" evidence="7">
    <location>
        <begin position="22"/>
        <end position="86"/>
    </location>
</feature>
<dbReference type="Pfam" id="PF08281">
    <property type="entry name" value="Sigma70_r4_2"/>
    <property type="match status" value="1"/>
</dbReference>
<keyword evidence="5 6" id="KW-0804">Transcription</keyword>
<name>A0ABU6J3M3_9BURK</name>
<evidence type="ECO:0000256" key="2">
    <source>
        <dbReference type="ARBA" id="ARBA00023015"/>
    </source>
</evidence>
<evidence type="ECO:0000259" key="8">
    <source>
        <dbReference type="Pfam" id="PF08281"/>
    </source>
</evidence>
<reference evidence="9 10" key="1">
    <citation type="submission" date="2023-10" db="EMBL/GenBank/DDBJ databases">
        <title>Noviherbaspirillum sp. CPCC 100848 genome assembly.</title>
        <authorList>
            <person name="Li X.Y."/>
            <person name="Fang X.M."/>
        </authorList>
    </citation>
    <scope>NUCLEOTIDE SEQUENCE [LARGE SCALE GENOMIC DNA]</scope>
    <source>
        <strain evidence="9 10">CPCC 100848</strain>
    </source>
</reference>
<dbReference type="PANTHER" id="PTHR43133">
    <property type="entry name" value="RNA POLYMERASE ECF-TYPE SIGMA FACTO"/>
    <property type="match status" value="1"/>
</dbReference>
<dbReference type="SUPFAM" id="SSF88946">
    <property type="entry name" value="Sigma2 domain of RNA polymerase sigma factors"/>
    <property type="match status" value="1"/>
</dbReference>
<evidence type="ECO:0000256" key="1">
    <source>
        <dbReference type="ARBA" id="ARBA00010641"/>
    </source>
</evidence>